<keyword evidence="1" id="KW-0732">Signal</keyword>
<reference evidence="2" key="1">
    <citation type="journal article" date="2018" name="PLoS Negl. Trop. Dis.">
        <title>An insight into the salivary gland and fat body transcriptome of Panstrongylus lignarius (Hemiptera: Heteroptera), the main vector of Chagas disease in Peru.</title>
        <authorList>
            <person name="Nevoa J.C."/>
            <person name="Mendes M.T."/>
            <person name="da Silva M.V."/>
            <person name="Soares S.C."/>
            <person name="Oliveira C.J.F."/>
            <person name="Ribeiro J.M.C."/>
        </authorList>
    </citation>
    <scope>NUCLEOTIDE SEQUENCE</scope>
</reference>
<dbReference type="EMBL" id="GFTR01000467">
    <property type="protein sequence ID" value="JAW15959.1"/>
    <property type="molecule type" value="Transcribed_RNA"/>
</dbReference>
<sequence length="73" mass="8258">MVYSSIIVVIVMQSMAWTPLFEFLNCKCSTPSQAWLAQSHFTDTRHGTRGMAFFKRMRLAPVSNSIVLGSFLL</sequence>
<feature type="chain" id="PRO_5012917390" evidence="1">
    <location>
        <begin position="17"/>
        <end position="73"/>
    </location>
</feature>
<protein>
    <submittedName>
        <fullName evidence="2">Putative secreted protein</fullName>
    </submittedName>
</protein>
<name>A0A224Y630_9HEMI</name>
<evidence type="ECO:0000313" key="2">
    <source>
        <dbReference type="EMBL" id="JAW15959.1"/>
    </source>
</evidence>
<proteinExistence type="predicted"/>
<feature type="signal peptide" evidence="1">
    <location>
        <begin position="1"/>
        <end position="16"/>
    </location>
</feature>
<evidence type="ECO:0000256" key="1">
    <source>
        <dbReference type="SAM" id="SignalP"/>
    </source>
</evidence>
<dbReference type="AlphaFoldDB" id="A0A224Y630"/>
<organism evidence="2">
    <name type="scientific">Panstrongylus lignarius</name>
    <dbReference type="NCBI Taxonomy" id="156445"/>
    <lineage>
        <taxon>Eukaryota</taxon>
        <taxon>Metazoa</taxon>
        <taxon>Ecdysozoa</taxon>
        <taxon>Arthropoda</taxon>
        <taxon>Hexapoda</taxon>
        <taxon>Insecta</taxon>
        <taxon>Pterygota</taxon>
        <taxon>Neoptera</taxon>
        <taxon>Paraneoptera</taxon>
        <taxon>Hemiptera</taxon>
        <taxon>Heteroptera</taxon>
        <taxon>Panheteroptera</taxon>
        <taxon>Cimicomorpha</taxon>
        <taxon>Reduviidae</taxon>
        <taxon>Triatominae</taxon>
        <taxon>Panstrongylus</taxon>
    </lineage>
</organism>
<accession>A0A224Y630</accession>